<dbReference type="EMBL" id="KV427606">
    <property type="protein sequence ID" value="KZT12039.1"/>
    <property type="molecule type" value="Genomic_DNA"/>
</dbReference>
<protein>
    <submittedName>
        <fullName evidence="2">Uncharacterized protein</fullName>
    </submittedName>
</protein>
<keyword evidence="3" id="KW-1185">Reference proteome</keyword>
<dbReference type="GeneID" id="63818448"/>
<evidence type="ECO:0000313" key="2">
    <source>
        <dbReference type="EMBL" id="KZT12039.1"/>
    </source>
</evidence>
<feature type="compositionally biased region" description="Basic and acidic residues" evidence="1">
    <location>
        <begin position="1"/>
        <end position="11"/>
    </location>
</feature>
<dbReference type="Proteomes" id="UP000076871">
    <property type="component" value="Unassembled WGS sequence"/>
</dbReference>
<feature type="region of interest" description="Disordered" evidence="1">
    <location>
        <begin position="83"/>
        <end position="149"/>
    </location>
</feature>
<feature type="region of interest" description="Disordered" evidence="1">
    <location>
        <begin position="1"/>
        <end position="20"/>
    </location>
</feature>
<dbReference type="RefSeq" id="XP_040769687.1">
    <property type="nucleotide sequence ID" value="XM_040901416.1"/>
</dbReference>
<dbReference type="AlphaFoldDB" id="A0A165HQ68"/>
<organism evidence="2 3">
    <name type="scientific">Laetiporus sulphureus 93-53</name>
    <dbReference type="NCBI Taxonomy" id="1314785"/>
    <lineage>
        <taxon>Eukaryota</taxon>
        <taxon>Fungi</taxon>
        <taxon>Dikarya</taxon>
        <taxon>Basidiomycota</taxon>
        <taxon>Agaricomycotina</taxon>
        <taxon>Agaricomycetes</taxon>
        <taxon>Polyporales</taxon>
        <taxon>Laetiporus</taxon>
    </lineage>
</organism>
<evidence type="ECO:0000313" key="3">
    <source>
        <dbReference type="Proteomes" id="UP000076871"/>
    </source>
</evidence>
<dbReference type="InParanoid" id="A0A165HQ68"/>
<name>A0A165HQ68_9APHY</name>
<gene>
    <name evidence="2" type="ORF">LAESUDRAFT_164528</name>
</gene>
<proteinExistence type="predicted"/>
<accession>A0A165HQ68</accession>
<sequence>MPQIIVKREKSPSMPLPRTPLPVDFREASIICLSSPPRRPDELPFKLISRSTALITDADLGLAQSEQFDSLIDMGTVRAALLSTQSPGHLTGSEPAPTHLPLKRPLESPTSPVIKRSRTLPPHAVRTKSGYLRGPVESRNLAGSSRSSG</sequence>
<evidence type="ECO:0000256" key="1">
    <source>
        <dbReference type="SAM" id="MobiDB-lite"/>
    </source>
</evidence>
<reference evidence="2 3" key="1">
    <citation type="journal article" date="2016" name="Mol. Biol. Evol.">
        <title>Comparative Genomics of Early-Diverging Mushroom-Forming Fungi Provides Insights into the Origins of Lignocellulose Decay Capabilities.</title>
        <authorList>
            <person name="Nagy L.G."/>
            <person name="Riley R."/>
            <person name="Tritt A."/>
            <person name="Adam C."/>
            <person name="Daum C."/>
            <person name="Floudas D."/>
            <person name="Sun H."/>
            <person name="Yadav J.S."/>
            <person name="Pangilinan J."/>
            <person name="Larsson K.H."/>
            <person name="Matsuura K."/>
            <person name="Barry K."/>
            <person name="Labutti K."/>
            <person name="Kuo R."/>
            <person name="Ohm R.A."/>
            <person name="Bhattacharya S.S."/>
            <person name="Shirouzu T."/>
            <person name="Yoshinaga Y."/>
            <person name="Martin F.M."/>
            <person name="Grigoriev I.V."/>
            <person name="Hibbett D.S."/>
        </authorList>
    </citation>
    <scope>NUCLEOTIDE SEQUENCE [LARGE SCALE GENOMIC DNA]</scope>
    <source>
        <strain evidence="2 3">93-53</strain>
    </source>
</reference>